<evidence type="ECO:0000313" key="1">
    <source>
        <dbReference type="EMBL" id="GFQ85262.1"/>
    </source>
</evidence>
<dbReference type="AlphaFoldDB" id="A0A8X6I0S5"/>
<gene>
    <name evidence="1" type="ORF">TNCT_340211</name>
</gene>
<sequence length="120" mass="13091">MTPITTEIKSEAHQSTGTVIAFGGTMGKSGLCESAFPANQPHPSIAFKGLSQSLGHGMNTSAMLDCGGCFGKDEVFFLPLLAQRVRLCVWVGNYFKYTPSCMSKRHALEYLNAFLFTIYL</sequence>
<protein>
    <submittedName>
        <fullName evidence="1">Uncharacterized protein</fullName>
    </submittedName>
</protein>
<proteinExistence type="predicted"/>
<dbReference type="EMBL" id="BMAO01032865">
    <property type="protein sequence ID" value="GFQ85262.1"/>
    <property type="molecule type" value="Genomic_DNA"/>
</dbReference>
<evidence type="ECO:0000313" key="2">
    <source>
        <dbReference type="Proteomes" id="UP000887116"/>
    </source>
</evidence>
<name>A0A8X6I0S5_TRICU</name>
<accession>A0A8X6I0S5</accession>
<comment type="caution">
    <text evidence="1">The sequence shown here is derived from an EMBL/GenBank/DDBJ whole genome shotgun (WGS) entry which is preliminary data.</text>
</comment>
<reference evidence="1" key="1">
    <citation type="submission" date="2020-07" db="EMBL/GenBank/DDBJ databases">
        <title>Multicomponent nature underlies the extraordinary mechanical properties of spider dragline silk.</title>
        <authorList>
            <person name="Kono N."/>
            <person name="Nakamura H."/>
            <person name="Mori M."/>
            <person name="Yoshida Y."/>
            <person name="Ohtoshi R."/>
            <person name="Malay A.D."/>
            <person name="Moran D.A.P."/>
            <person name="Tomita M."/>
            <person name="Numata K."/>
            <person name="Arakawa K."/>
        </authorList>
    </citation>
    <scope>NUCLEOTIDE SEQUENCE</scope>
</reference>
<organism evidence="1 2">
    <name type="scientific">Trichonephila clavata</name>
    <name type="common">Joro spider</name>
    <name type="synonym">Nephila clavata</name>
    <dbReference type="NCBI Taxonomy" id="2740835"/>
    <lineage>
        <taxon>Eukaryota</taxon>
        <taxon>Metazoa</taxon>
        <taxon>Ecdysozoa</taxon>
        <taxon>Arthropoda</taxon>
        <taxon>Chelicerata</taxon>
        <taxon>Arachnida</taxon>
        <taxon>Araneae</taxon>
        <taxon>Araneomorphae</taxon>
        <taxon>Entelegynae</taxon>
        <taxon>Araneoidea</taxon>
        <taxon>Nephilidae</taxon>
        <taxon>Trichonephila</taxon>
    </lineage>
</organism>
<keyword evidence="2" id="KW-1185">Reference proteome</keyword>
<dbReference type="OrthoDB" id="10313363at2759"/>
<dbReference type="Proteomes" id="UP000887116">
    <property type="component" value="Unassembled WGS sequence"/>
</dbReference>